<keyword evidence="9" id="KW-1185">Reference proteome</keyword>
<evidence type="ECO:0000313" key="9">
    <source>
        <dbReference type="Proteomes" id="UP000332933"/>
    </source>
</evidence>
<dbReference type="InterPro" id="IPR032675">
    <property type="entry name" value="LRR_dom_sf"/>
</dbReference>
<dbReference type="InterPro" id="IPR019607">
    <property type="entry name" value="Putative_zinc-finger_domain"/>
</dbReference>
<sequence length="1466" mass="165738">MIEPQGVDEELEALRQELIICEAELGVWNQRLALAQKKGSVEAGDPRLQNRQPTPKTNSAPQNGTSSPNDEMQQKALQEPTPTPLMSPTNEHAAELVEKQNQERARLLQKLREEKAKAQRREKLIELQRTAEETLKKQRQAREQLEMAKQKEMDKIKQAAMASLKRKPPTSNPTMDRLPTMQRNFKRPRLADDVIPQVALEGRMFELSLCGSLPMESTADLVSHVFRICIRSLLQSNKVVSVDHVNVQFRKYTGKEFSTVAQSMAVNSDLSLFLGTFPPFQACVSNIPPGTPPFDATSWRLFPPHACANADQLLNVLTSVRESLNAALVLLNRLKAKDTHVPLLDVIQAGVFMQAVTSQVQYTSALQACFTERPLYGYELSVVDLYLQSLRRSPDGGIGIGANAKTSIEYSRSFPIDDQSPLLEFRAYRMHPSFGNTKRSLLSSTYANNVDPMKMLCPFELNGVCNDEQCSYQHERDYLMSHHNAYVEFMRSFSGDGGRDIEPMEPLEYENMAVEAVEAFHASGGSPSDLFVAKEKHVSQSSLKTKELMLRKKVQDFVTFMEPLHKGRQSDVTFDLYFLLEEDIPVPVKSPSRLSLVKEKGGPIKAAQVSDDDFLALSPSSDISFPNINSFGRYHTKDSTQEYILELENHVAENPEDAEAWISLALLHLDIELPSFDDVGFLSSNAQVLEIIQSLRPKIHFNLLDAYSVDKTLHILARALEVEANLYNEALWRLYLMFYPSNSRQDMYEEAVRFLPSSTNLWLCLIRVSKFESVAIAAAVHARAIERLVKHAPTGISNSVAIIVIQWCKMYMNAGQVDQARKFLLSILENNDDKPNCLNSFKFDDDDHSTLWLAYLDLAVFQVISVVEGATPYDFLYSITAIRAKVKRRQVDATQFSKVFQGMNASVGSHHLGIGVLLHNQLVVEFCIQIENAQPVLEILTEFPCTPRLRYQIASTLSEMEMNDVARRWIQNMASSELDHESRFYQCLYDVTHVDRIIENFFEQALHDNQWAVARLLQWTESLKANPNIFTGLLLLQCIARIDGLASAISRLDWVLGRPLIWSTLTSSSQQHMWSLRMQWAVQQECDGDKVLHRYFQRVDKMIGVNEVRPAIEWCLQAPSRHFGFQLFSQYVAKLPKNAHASTFAYFTRIFAFHPPFFMAYADCSFSNDRDRFVFKAALRHCLTMYPSHSDLLRAAVDAELQILPLNKPGMLKLKTILKTATIANPIACAPFELAFGLDTAIGKSKHTTAEVEKLMSVCLERGILFEHSPLTTASKTFSRVSSRLLHVPQALFRMPHLQELRLSRNCLLHLPEALFDSLTQLQVLDVSCNSLLQLPDSIIGLKQLRVLNISHNHLKELPLLIGQLHALEDLNMSTNLLTTLPSTFAALKTLRHLDAWGTHLTMELLRRSITWPCSIELENENSAVVTLHDNLGSCTLCHKNAGKTQRFNTAILCPKCILVTILPLL</sequence>
<dbReference type="InterPro" id="IPR001611">
    <property type="entry name" value="Leu-rich_rpt"/>
</dbReference>
<evidence type="ECO:0000313" key="8">
    <source>
        <dbReference type="EMBL" id="VFT92373.1"/>
    </source>
</evidence>
<name>A0A485L6E2_9STRA</name>
<dbReference type="GO" id="GO:0005737">
    <property type="term" value="C:cytoplasm"/>
    <property type="evidence" value="ECO:0007669"/>
    <property type="project" value="TreeGrafter"/>
</dbReference>
<dbReference type="InterPro" id="IPR050216">
    <property type="entry name" value="LRR_domain-containing"/>
</dbReference>
<dbReference type="InterPro" id="IPR003591">
    <property type="entry name" value="Leu-rich_rpt_typical-subtyp"/>
</dbReference>
<dbReference type="PROSITE" id="PS51450">
    <property type="entry name" value="LRR"/>
    <property type="match status" value="1"/>
</dbReference>
<dbReference type="Gene3D" id="3.80.10.10">
    <property type="entry name" value="Ribonuclease Inhibitor"/>
    <property type="match status" value="1"/>
</dbReference>
<dbReference type="InterPro" id="IPR000571">
    <property type="entry name" value="Znf_CCCH"/>
</dbReference>
<feature type="compositionally biased region" description="Polar residues" evidence="5">
    <location>
        <begin position="49"/>
        <end position="71"/>
    </location>
</feature>
<feature type="domain" description="C3H1-type" evidence="6">
    <location>
        <begin position="451"/>
        <end position="477"/>
    </location>
</feature>
<evidence type="ECO:0000256" key="5">
    <source>
        <dbReference type="SAM" id="MobiDB-lite"/>
    </source>
</evidence>
<dbReference type="OrthoDB" id="1922977at2759"/>
<dbReference type="EMBL" id="VJMH01005688">
    <property type="protein sequence ID" value="KAF0693474.1"/>
    <property type="molecule type" value="Genomic_DNA"/>
</dbReference>
<evidence type="ECO:0000256" key="2">
    <source>
        <dbReference type="ARBA" id="ARBA00022737"/>
    </source>
</evidence>
<dbReference type="Pfam" id="PF13855">
    <property type="entry name" value="LRR_8"/>
    <property type="match status" value="1"/>
</dbReference>
<dbReference type="EMBL" id="CAADRA010005709">
    <property type="protein sequence ID" value="VFT92373.1"/>
    <property type="molecule type" value="Genomic_DNA"/>
</dbReference>
<dbReference type="PROSITE" id="PS50103">
    <property type="entry name" value="ZF_C3H1"/>
    <property type="match status" value="1"/>
</dbReference>
<dbReference type="Proteomes" id="UP000332933">
    <property type="component" value="Unassembled WGS sequence"/>
</dbReference>
<accession>A0A485L6E2</accession>
<keyword evidence="1" id="KW-0433">Leucine-rich repeat</keyword>
<organism evidence="8 9">
    <name type="scientific">Aphanomyces stellatus</name>
    <dbReference type="NCBI Taxonomy" id="120398"/>
    <lineage>
        <taxon>Eukaryota</taxon>
        <taxon>Sar</taxon>
        <taxon>Stramenopiles</taxon>
        <taxon>Oomycota</taxon>
        <taxon>Saprolegniomycetes</taxon>
        <taxon>Saprolegniales</taxon>
        <taxon>Verrucalvaceae</taxon>
        <taxon>Aphanomyces</taxon>
    </lineage>
</organism>
<feature type="coiled-coil region" evidence="4">
    <location>
        <begin position="90"/>
        <end position="155"/>
    </location>
</feature>
<dbReference type="PANTHER" id="PTHR48051:SF54">
    <property type="entry name" value="LEUCINE-RICH REPEAT-CONTAINING PROTEIN"/>
    <property type="match status" value="1"/>
</dbReference>
<dbReference type="SUPFAM" id="SSF52075">
    <property type="entry name" value="Outer arm dynein light chain 1"/>
    <property type="match status" value="1"/>
</dbReference>
<dbReference type="PANTHER" id="PTHR48051">
    <property type="match status" value="1"/>
</dbReference>
<evidence type="ECO:0000313" key="7">
    <source>
        <dbReference type="EMBL" id="KAF0693474.1"/>
    </source>
</evidence>
<gene>
    <name evidence="8" type="primary">Aste57867_15571</name>
    <name evidence="7" type="ORF">As57867_015515</name>
    <name evidence="8" type="ORF">ASTE57867_15571</name>
</gene>
<reference evidence="7" key="2">
    <citation type="submission" date="2019-06" db="EMBL/GenBank/DDBJ databases">
        <title>Genomics analysis of Aphanomyces spp. identifies a new class of oomycete effector associated with host adaptation.</title>
        <authorList>
            <person name="Gaulin E."/>
        </authorList>
    </citation>
    <scope>NUCLEOTIDE SEQUENCE</scope>
    <source>
        <strain evidence="7">CBS 578.67</strain>
    </source>
</reference>
<dbReference type="Pfam" id="PF10650">
    <property type="entry name" value="zf-C3H1"/>
    <property type="match status" value="1"/>
</dbReference>
<evidence type="ECO:0000259" key="6">
    <source>
        <dbReference type="PROSITE" id="PS50103"/>
    </source>
</evidence>
<feature type="zinc finger region" description="C3H1-type" evidence="3">
    <location>
        <begin position="451"/>
        <end position="477"/>
    </location>
</feature>
<keyword evidence="3" id="KW-0863">Zinc-finger</keyword>
<evidence type="ECO:0000256" key="3">
    <source>
        <dbReference type="PROSITE-ProRule" id="PRU00723"/>
    </source>
</evidence>
<proteinExistence type="predicted"/>
<evidence type="ECO:0000256" key="4">
    <source>
        <dbReference type="SAM" id="Coils"/>
    </source>
</evidence>
<reference evidence="8 9" key="1">
    <citation type="submission" date="2019-03" db="EMBL/GenBank/DDBJ databases">
        <authorList>
            <person name="Gaulin E."/>
            <person name="Dumas B."/>
        </authorList>
    </citation>
    <scope>NUCLEOTIDE SEQUENCE [LARGE SCALE GENOMIC DNA]</scope>
    <source>
        <strain evidence="8">CBS 568.67</strain>
    </source>
</reference>
<dbReference type="SMART" id="SM00364">
    <property type="entry name" value="LRR_BAC"/>
    <property type="match status" value="4"/>
</dbReference>
<protein>
    <submittedName>
        <fullName evidence="8">Aste57867_15571 protein</fullName>
    </submittedName>
</protein>
<keyword evidence="4" id="KW-0175">Coiled coil</keyword>
<keyword evidence="3" id="KW-0479">Metal-binding</keyword>
<dbReference type="CDD" id="cd22249">
    <property type="entry name" value="UDM1_RNF168_RNF169-like"/>
    <property type="match status" value="1"/>
</dbReference>
<keyword evidence="2" id="KW-0677">Repeat</keyword>
<keyword evidence="3" id="KW-0862">Zinc</keyword>
<dbReference type="SMART" id="SM00369">
    <property type="entry name" value="LRR_TYP"/>
    <property type="match status" value="4"/>
</dbReference>
<evidence type="ECO:0000256" key="1">
    <source>
        <dbReference type="ARBA" id="ARBA00022614"/>
    </source>
</evidence>
<dbReference type="GO" id="GO:0008270">
    <property type="term" value="F:zinc ion binding"/>
    <property type="evidence" value="ECO:0007669"/>
    <property type="project" value="UniProtKB-KW"/>
</dbReference>
<feature type="region of interest" description="Disordered" evidence="5">
    <location>
        <begin position="39"/>
        <end position="88"/>
    </location>
</feature>